<evidence type="ECO:0000313" key="1">
    <source>
        <dbReference type="EMBL" id="MBP1468355.1"/>
    </source>
</evidence>
<reference evidence="1 2" key="1">
    <citation type="submission" date="2021-03" db="EMBL/GenBank/DDBJ databases">
        <authorList>
            <person name="Grouzdev D.S."/>
        </authorList>
    </citation>
    <scope>NUCLEOTIDE SEQUENCE [LARGE SCALE GENOMIC DNA]</scope>
    <source>
        <strain evidence="1 2">M50-1</strain>
    </source>
</reference>
<evidence type="ECO:0000313" key="2">
    <source>
        <dbReference type="Proteomes" id="UP001193081"/>
    </source>
</evidence>
<name>A0ABS4DFY9_9CHLR</name>
<dbReference type="Proteomes" id="UP001193081">
    <property type="component" value="Unassembled WGS sequence"/>
</dbReference>
<proteinExistence type="predicted"/>
<keyword evidence="2" id="KW-1185">Reference proteome</keyword>
<dbReference type="RefSeq" id="WP_135481022.1">
    <property type="nucleotide sequence ID" value="NZ_SIJK02000065.1"/>
</dbReference>
<accession>A0ABS4DFY9</accession>
<protein>
    <submittedName>
        <fullName evidence="1">Uncharacterized protein</fullName>
    </submittedName>
</protein>
<comment type="caution">
    <text evidence="1">The sequence shown here is derived from an EMBL/GenBank/DDBJ whole genome shotgun (WGS) entry which is preliminary data.</text>
</comment>
<dbReference type="EMBL" id="SIJK02000065">
    <property type="protein sequence ID" value="MBP1468355.1"/>
    <property type="molecule type" value="Genomic_DNA"/>
</dbReference>
<sequence>MEPLETRTHSFIVKIWREQTDEATKKALWRGYITHIPSGERRYVRRLADVTDVIQQYLDRLGVVQGWNWRARQWLRRTCLRR</sequence>
<organism evidence="1 2">
    <name type="scientific">Candidatus Chloroploca mongolica</name>
    <dbReference type="NCBI Taxonomy" id="2528176"/>
    <lineage>
        <taxon>Bacteria</taxon>
        <taxon>Bacillati</taxon>
        <taxon>Chloroflexota</taxon>
        <taxon>Chloroflexia</taxon>
        <taxon>Chloroflexales</taxon>
        <taxon>Chloroflexineae</taxon>
        <taxon>Oscillochloridaceae</taxon>
        <taxon>Candidatus Chloroploca</taxon>
    </lineage>
</organism>
<gene>
    <name evidence="1" type="ORF">EYB53_021770</name>
</gene>